<organism evidence="3 4">
    <name type="scientific">Lactuca virosa</name>
    <dbReference type="NCBI Taxonomy" id="75947"/>
    <lineage>
        <taxon>Eukaryota</taxon>
        <taxon>Viridiplantae</taxon>
        <taxon>Streptophyta</taxon>
        <taxon>Embryophyta</taxon>
        <taxon>Tracheophyta</taxon>
        <taxon>Spermatophyta</taxon>
        <taxon>Magnoliopsida</taxon>
        <taxon>eudicotyledons</taxon>
        <taxon>Gunneridae</taxon>
        <taxon>Pentapetalae</taxon>
        <taxon>asterids</taxon>
        <taxon>campanulids</taxon>
        <taxon>Asterales</taxon>
        <taxon>Asteraceae</taxon>
        <taxon>Cichorioideae</taxon>
        <taxon>Cichorieae</taxon>
        <taxon>Lactucinae</taxon>
        <taxon>Lactuca</taxon>
    </lineage>
</organism>
<evidence type="ECO:0000256" key="1">
    <source>
        <dbReference type="SAM" id="MobiDB-lite"/>
    </source>
</evidence>
<dbReference type="Proteomes" id="UP001157418">
    <property type="component" value="Unassembled WGS sequence"/>
</dbReference>
<evidence type="ECO:0000256" key="2">
    <source>
        <dbReference type="SAM" id="Phobius"/>
    </source>
</evidence>
<dbReference type="EMBL" id="CAKMRJ010003334">
    <property type="protein sequence ID" value="CAH1431390.1"/>
    <property type="molecule type" value="Genomic_DNA"/>
</dbReference>
<name>A0AAU9MYB8_9ASTR</name>
<keyword evidence="4" id="KW-1185">Reference proteome</keyword>
<proteinExistence type="predicted"/>
<feature type="region of interest" description="Disordered" evidence="1">
    <location>
        <begin position="37"/>
        <end position="64"/>
    </location>
</feature>
<evidence type="ECO:0000313" key="4">
    <source>
        <dbReference type="Proteomes" id="UP001157418"/>
    </source>
</evidence>
<evidence type="ECO:0000313" key="3">
    <source>
        <dbReference type="EMBL" id="CAH1431390.1"/>
    </source>
</evidence>
<keyword evidence="2" id="KW-0472">Membrane</keyword>
<accession>A0AAU9MYB8</accession>
<keyword evidence="2" id="KW-1133">Transmembrane helix</keyword>
<protein>
    <submittedName>
        <fullName evidence="3">Uncharacterized protein</fullName>
    </submittedName>
</protein>
<comment type="caution">
    <text evidence="3">The sequence shown here is derived from an EMBL/GenBank/DDBJ whole genome shotgun (WGS) entry which is preliminary data.</text>
</comment>
<gene>
    <name evidence="3" type="ORF">LVIROSA_LOCUS18108</name>
</gene>
<dbReference type="AlphaFoldDB" id="A0AAU9MYB8"/>
<sequence length="117" mass="12301">MQRESPDSVPDFGPMQRAKALVSSVIRSDAEGKALVSSGLRSDAEGKGPSQFRTSVRCRGQGPSQFRTSVRCSGQGPVCDLYVIVWYVVVWGSSLSFVLTVSVLVSGTSASKGKGSG</sequence>
<keyword evidence="2" id="KW-0812">Transmembrane</keyword>
<feature type="transmembrane region" description="Helical" evidence="2">
    <location>
        <begin position="84"/>
        <end position="105"/>
    </location>
</feature>
<reference evidence="3 4" key="1">
    <citation type="submission" date="2022-01" db="EMBL/GenBank/DDBJ databases">
        <authorList>
            <person name="Xiong W."/>
            <person name="Schranz E."/>
        </authorList>
    </citation>
    <scope>NUCLEOTIDE SEQUENCE [LARGE SCALE GENOMIC DNA]</scope>
</reference>